<dbReference type="STRING" id="1454373.ACMU_04245"/>
<name>A0A037ZC90_9RHOB</name>
<reference evidence="2 3" key="1">
    <citation type="submission" date="2014-03" db="EMBL/GenBank/DDBJ databases">
        <title>Draft Genome Sequence of Actibacterium mucosum KCTC 23349, a Marine Alphaproteobacterium with Complex Ionic Requirements Isolated from Mediterranean Seawater at Malvarrosa Beach, Valencia, Spain.</title>
        <authorList>
            <person name="Arahal D.R."/>
            <person name="Shao Z."/>
            <person name="Lai Q."/>
            <person name="Pujalte M.J."/>
        </authorList>
    </citation>
    <scope>NUCLEOTIDE SEQUENCE [LARGE SCALE GENOMIC DNA]</scope>
    <source>
        <strain evidence="2 3">KCTC 23349</strain>
    </source>
</reference>
<comment type="caution">
    <text evidence="2">The sequence shown here is derived from an EMBL/GenBank/DDBJ whole genome shotgun (WGS) entry which is preliminary data.</text>
</comment>
<dbReference type="AlphaFoldDB" id="A0A037ZC90"/>
<accession>A0A037ZC90</accession>
<sequence length="121" mass="13928">MFEWVIVMANVQMKEFRGRLRRIDKIRRKGGAFEATGTLGSRAYVVRERRSFFRPLLITIAIGLCLKAALLMQIGTEDYQDRVDRLAQGDRVEAFGAFLMQADPATVWLSEKMREVFKTPV</sequence>
<dbReference type="EMBL" id="JFKE01000011">
    <property type="protein sequence ID" value="KAJ54114.1"/>
    <property type="molecule type" value="Genomic_DNA"/>
</dbReference>
<keyword evidence="3" id="KW-1185">Reference proteome</keyword>
<evidence type="ECO:0000313" key="3">
    <source>
        <dbReference type="Proteomes" id="UP000026249"/>
    </source>
</evidence>
<evidence type="ECO:0000313" key="2">
    <source>
        <dbReference type="EMBL" id="KAJ54114.1"/>
    </source>
</evidence>
<protein>
    <submittedName>
        <fullName evidence="2">Uncharacterized protein</fullName>
    </submittedName>
</protein>
<dbReference type="Proteomes" id="UP000026249">
    <property type="component" value="Unassembled WGS sequence"/>
</dbReference>
<keyword evidence="1" id="KW-0472">Membrane</keyword>
<keyword evidence="1" id="KW-1133">Transmembrane helix</keyword>
<evidence type="ECO:0000256" key="1">
    <source>
        <dbReference type="SAM" id="Phobius"/>
    </source>
</evidence>
<organism evidence="2 3">
    <name type="scientific">Actibacterium mucosum KCTC 23349</name>
    <dbReference type="NCBI Taxonomy" id="1454373"/>
    <lineage>
        <taxon>Bacteria</taxon>
        <taxon>Pseudomonadati</taxon>
        <taxon>Pseudomonadota</taxon>
        <taxon>Alphaproteobacteria</taxon>
        <taxon>Rhodobacterales</taxon>
        <taxon>Roseobacteraceae</taxon>
        <taxon>Actibacterium</taxon>
    </lineage>
</organism>
<keyword evidence="1" id="KW-0812">Transmembrane</keyword>
<gene>
    <name evidence="2" type="ORF">ACMU_04245</name>
</gene>
<proteinExistence type="predicted"/>
<feature type="transmembrane region" description="Helical" evidence="1">
    <location>
        <begin position="52"/>
        <end position="72"/>
    </location>
</feature>